<reference evidence="1" key="1">
    <citation type="journal article" date="2015" name="Nature">
        <title>Complex archaea that bridge the gap between prokaryotes and eukaryotes.</title>
        <authorList>
            <person name="Spang A."/>
            <person name="Saw J.H."/>
            <person name="Jorgensen S.L."/>
            <person name="Zaremba-Niedzwiedzka K."/>
            <person name="Martijn J."/>
            <person name="Lind A.E."/>
            <person name="van Eijk R."/>
            <person name="Schleper C."/>
            <person name="Guy L."/>
            <person name="Ettema T.J."/>
        </authorList>
    </citation>
    <scope>NUCLEOTIDE SEQUENCE</scope>
</reference>
<dbReference type="AlphaFoldDB" id="A0A0F9LU70"/>
<sequence length="143" mass="15745">MRKDRTIGKYWPILPAVILALLLAGCAGKPWLSKALTYEAVSAVYNTADVYWHGVRKVWAKAEITGQITVDQHNAFKEKSKVVVLTLAVVHSGLVAFKITDEPANLNTAYAAVGELSQLFLAHFLEAQALKLNIETPPSLEMR</sequence>
<name>A0A0F9LU70_9ZZZZ</name>
<protein>
    <submittedName>
        <fullName evidence="1">Uncharacterized protein</fullName>
    </submittedName>
</protein>
<evidence type="ECO:0000313" key="1">
    <source>
        <dbReference type="EMBL" id="KKM98694.1"/>
    </source>
</evidence>
<gene>
    <name evidence="1" type="ORF">LCGC14_1155400</name>
</gene>
<comment type="caution">
    <text evidence="1">The sequence shown here is derived from an EMBL/GenBank/DDBJ whole genome shotgun (WGS) entry which is preliminary data.</text>
</comment>
<proteinExistence type="predicted"/>
<organism evidence="1">
    <name type="scientific">marine sediment metagenome</name>
    <dbReference type="NCBI Taxonomy" id="412755"/>
    <lineage>
        <taxon>unclassified sequences</taxon>
        <taxon>metagenomes</taxon>
        <taxon>ecological metagenomes</taxon>
    </lineage>
</organism>
<dbReference type="EMBL" id="LAZR01005589">
    <property type="protein sequence ID" value="KKM98694.1"/>
    <property type="molecule type" value="Genomic_DNA"/>
</dbReference>
<dbReference type="PROSITE" id="PS51257">
    <property type="entry name" value="PROKAR_LIPOPROTEIN"/>
    <property type="match status" value="1"/>
</dbReference>
<accession>A0A0F9LU70</accession>